<dbReference type="OrthoDB" id="288590at2759"/>
<evidence type="ECO:0000256" key="4">
    <source>
        <dbReference type="ARBA" id="ARBA00022964"/>
    </source>
</evidence>
<dbReference type="GO" id="GO:0009805">
    <property type="term" value="P:coumarin biosynthetic process"/>
    <property type="evidence" value="ECO:0007669"/>
    <property type="project" value="UniProtKB-ARBA"/>
</dbReference>
<evidence type="ECO:0000256" key="2">
    <source>
        <dbReference type="ARBA" id="ARBA00008056"/>
    </source>
</evidence>
<accession>A0A8X7TLE7</accession>
<feature type="compositionally biased region" description="Basic residues" evidence="8">
    <location>
        <begin position="30"/>
        <end position="41"/>
    </location>
</feature>
<proteinExistence type="inferred from homology"/>
<keyword evidence="6 7" id="KW-0408">Iron</keyword>
<organism evidence="10 11">
    <name type="scientific">Brassica carinata</name>
    <name type="common">Ethiopian mustard</name>
    <name type="synonym">Abyssinian cabbage</name>
    <dbReference type="NCBI Taxonomy" id="52824"/>
    <lineage>
        <taxon>Eukaryota</taxon>
        <taxon>Viridiplantae</taxon>
        <taxon>Streptophyta</taxon>
        <taxon>Embryophyta</taxon>
        <taxon>Tracheophyta</taxon>
        <taxon>Spermatophyta</taxon>
        <taxon>Magnoliopsida</taxon>
        <taxon>eudicotyledons</taxon>
        <taxon>Gunneridae</taxon>
        <taxon>Pentapetalae</taxon>
        <taxon>rosids</taxon>
        <taxon>malvids</taxon>
        <taxon>Brassicales</taxon>
        <taxon>Brassicaceae</taxon>
        <taxon>Brassiceae</taxon>
        <taxon>Brassica</taxon>
    </lineage>
</organism>
<evidence type="ECO:0000259" key="9">
    <source>
        <dbReference type="PROSITE" id="PS51471"/>
    </source>
</evidence>
<dbReference type="GO" id="GO:0046872">
    <property type="term" value="F:metal ion binding"/>
    <property type="evidence" value="ECO:0007669"/>
    <property type="project" value="UniProtKB-KW"/>
</dbReference>
<dbReference type="InterPro" id="IPR050295">
    <property type="entry name" value="Plant_2OG-oxidoreductases"/>
</dbReference>
<evidence type="ECO:0000256" key="8">
    <source>
        <dbReference type="SAM" id="MobiDB-lite"/>
    </source>
</evidence>
<sequence length="401" mass="44798">MHVATGGVLSVSTATLLLRMTPWEDGTFKEKKKGGKKKHGESHKVSTTQFSDPAEVTEFVVNQGNGVKGLSETGIKALPDQYIQPFEERLINKFVNETDEAIPVIDMSNPDESKVAKAICDAAEKWGFFQVINHGVSLAVLDNVKAATHRFFNLPVEEKSKYTKEKSLSTNVRFGTSFSPRAEKALEWKDYLSLFFVSETEASQFWPDVCKNEALDYMNKSTTMVRKLLEYLGKNLNVKELDETKESLFMGSMRVNLNYYPICPNPDLTVGVGRHSDVSSLTILLQDQIGGLHVRSLASGNWVHVPPVPGSFVINIGDAMQILSNGRYKSVEHRVLANGSNNRISVPIFVNPKPESVIGPLPEVIENGEEPIYRDVVYSDYVRYFFKKAHDGKKTVDFAKI</sequence>
<dbReference type="InterPro" id="IPR044861">
    <property type="entry name" value="IPNS-like_FE2OG_OXY"/>
</dbReference>
<reference evidence="10 11" key="1">
    <citation type="submission" date="2020-02" db="EMBL/GenBank/DDBJ databases">
        <authorList>
            <person name="Ma Q."/>
            <person name="Huang Y."/>
            <person name="Song X."/>
            <person name="Pei D."/>
        </authorList>
    </citation>
    <scope>NUCLEOTIDE SEQUENCE [LARGE SCALE GENOMIC DNA]</scope>
    <source>
        <strain evidence="10">Sxm20200214</strain>
        <tissue evidence="10">Leaf</tissue>
    </source>
</reference>
<dbReference type="PROSITE" id="PS51471">
    <property type="entry name" value="FE2OG_OXY"/>
    <property type="match status" value="1"/>
</dbReference>
<evidence type="ECO:0000256" key="1">
    <source>
        <dbReference type="ARBA" id="ARBA00001961"/>
    </source>
</evidence>
<name>A0A8X7TLE7_BRACI</name>
<gene>
    <name evidence="10" type="ORF">Bca52824_085825</name>
</gene>
<feature type="domain" description="Fe2OG dioxygenase" evidence="9">
    <location>
        <begin position="251"/>
        <end position="352"/>
    </location>
</feature>
<evidence type="ECO:0000256" key="3">
    <source>
        <dbReference type="ARBA" id="ARBA00022723"/>
    </source>
</evidence>
<feature type="region of interest" description="Disordered" evidence="8">
    <location>
        <begin position="27"/>
        <end position="47"/>
    </location>
</feature>
<evidence type="ECO:0000313" key="11">
    <source>
        <dbReference type="Proteomes" id="UP000886595"/>
    </source>
</evidence>
<comment type="cofactor">
    <cofactor evidence="1">
        <name>L-ascorbate</name>
        <dbReference type="ChEBI" id="CHEBI:38290"/>
    </cofactor>
</comment>
<dbReference type="EMBL" id="JAAMPC010000017">
    <property type="protein sequence ID" value="KAG2246197.1"/>
    <property type="molecule type" value="Genomic_DNA"/>
</dbReference>
<protein>
    <recommendedName>
        <fullName evidence="9">Fe2OG dioxygenase domain-containing protein</fullName>
    </recommendedName>
</protein>
<keyword evidence="4" id="KW-0223">Dioxygenase</keyword>
<dbReference type="PANTHER" id="PTHR47991">
    <property type="entry name" value="OXOGLUTARATE/IRON-DEPENDENT DIOXYGENASE"/>
    <property type="match status" value="1"/>
</dbReference>
<dbReference type="AlphaFoldDB" id="A0A8X7TLE7"/>
<dbReference type="SUPFAM" id="SSF51197">
    <property type="entry name" value="Clavaminate synthase-like"/>
    <property type="match status" value="1"/>
</dbReference>
<keyword evidence="3 7" id="KW-0479">Metal-binding</keyword>
<dbReference type="Gene3D" id="2.60.120.330">
    <property type="entry name" value="B-lactam Antibiotic, Isopenicillin N Synthase, Chain"/>
    <property type="match status" value="1"/>
</dbReference>
<evidence type="ECO:0000256" key="5">
    <source>
        <dbReference type="ARBA" id="ARBA00023002"/>
    </source>
</evidence>
<dbReference type="GO" id="GO:0051213">
    <property type="term" value="F:dioxygenase activity"/>
    <property type="evidence" value="ECO:0007669"/>
    <property type="project" value="UniProtKB-KW"/>
</dbReference>
<evidence type="ECO:0000256" key="6">
    <source>
        <dbReference type="ARBA" id="ARBA00023004"/>
    </source>
</evidence>
<dbReference type="FunFam" id="2.60.120.330:FF:000023">
    <property type="entry name" value="Feruloyl CoA ortho-hydroxylase 1"/>
    <property type="match status" value="1"/>
</dbReference>
<evidence type="ECO:0000313" key="10">
    <source>
        <dbReference type="EMBL" id="KAG2246197.1"/>
    </source>
</evidence>
<keyword evidence="5 7" id="KW-0560">Oxidoreductase</keyword>
<dbReference type="Proteomes" id="UP000886595">
    <property type="component" value="Unassembled WGS sequence"/>
</dbReference>
<keyword evidence="11" id="KW-1185">Reference proteome</keyword>
<dbReference type="InterPro" id="IPR027443">
    <property type="entry name" value="IPNS-like_sf"/>
</dbReference>
<comment type="caution">
    <text evidence="10">The sequence shown here is derived from an EMBL/GenBank/DDBJ whole genome shotgun (WGS) entry which is preliminary data.</text>
</comment>
<dbReference type="InterPro" id="IPR026992">
    <property type="entry name" value="DIOX_N"/>
</dbReference>
<comment type="similarity">
    <text evidence="2 7">Belongs to the iron/ascorbate-dependent oxidoreductase family.</text>
</comment>
<evidence type="ECO:0000256" key="7">
    <source>
        <dbReference type="RuleBase" id="RU003682"/>
    </source>
</evidence>
<dbReference type="InterPro" id="IPR005123">
    <property type="entry name" value="Oxoglu/Fe-dep_dioxygenase_dom"/>
</dbReference>
<dbReference type="Pfam" id="PF03171">
    <property type="entry name" value="2OG-FeII_Oxy"/>
    <property type="match status" value="1"/>
</dbReference>
<dbReference type="Pfam" id="PF14226">
    <property type="entry name" value="DIOX_N"/>
    <property type="match status" value="1"/>
</dbReference>